<comment type="caution">
    <text evidence="3">The sequence shown here is derived from an EMBL/GenBank/DDBJ whole genome shotgun (WGS) entry which is preliminary data.</text>
</comment>
<dbReference type="Proteomes" id="UP001516023">
    <property type="component" value="Unassembled WGS sequence"/>
</dbReference>
<keyword evidence="2" id="KW-0732">Signal</keyword>
<sequence length="239" mass="26458">MMKLDMASFLFVVLAVQQQQVAAFAPPQGHAAPLPPLCAYHFGQTAERPPNNNKSMVNAQTKKSTSYIPTGLTEEQYRAIKEADAAKFQNVDFGAWGPRWKKVDGDPQGNWFSMPGLWTGGYSKRALGGERSFLAGRSGDGDGVDLGRCKKALVACLLALRRYGLAYFMLFVSSTYLTLHKQLTTKWIAARMLLPLLAIRSLHVVAKRIPERMVWLRENAVTKLAALVTLLAVVTFSLR</sequence>
<accession>A0ABD3QZP4</accession>
<organism evidence="3 4">
    <name type="scientific">Cyclotella cryptica</name>
    <dbReference type="NCBI Taxonomy" id="29204"/>
    <lineage>
        <taxon>Eukaryota</taxon>
        <taxon>Sar</taxon>
        <taxon>Stramenopiles</taxon>
        <taxon>Ochrophyta</taxon>
        <taxon>Bacillariophyta</taxon>
        <taxon>Coscinodiscophyceae</taxon>
        <taxon>Thalassiosirophycidae</taxon>
        <taxon>Stephanodiscales</taxon>
        <taxon>Stephanodiscaceae</taxon>
        <taxon>Cyclotella</taxon>
    </lineage>
</organism>
<dbReference type="AlphaFoldDB" id="A0ABD3QZP4"/>
<feature type="transmembrane region" description="Helical" evidence="1">
    <location>
        <begin position="160"/>
        <end position="179"/>
    </location>
</feature>
<keyword evidence="1" id="KW-0812">Transmembrane</keyword>
<gene>
    <name evidence="3" type="ORF">HJC23_007800</name>
</gene>
<feature type="signal peptide" evidence="2">
    <location>
        <begin position="1"/>
        <end position="23"/>
    </location>
</feature>
<evidence type="ECO:0000256" key="2">
    <source>
        <dbReference type="SAM" id="SignalP"/>
    </source>
</evidence>
<reference evidence="3 4" key="1">
    <citation type="journal article" date="2020" name="G3 (Bethesda)">
        <title>Improved Reference Genome for Cyclotella cryptica CCMP332, a Model for Cell Wall Morphogenesis, Salinity Adaptation, and Lipid Production in Diatoms (Bacillariophyta).</title>
        <authorList>
            <person name="Roberts W.R."/>
            <person name="Downey K.M."/>
            <person name="Ruck E.C."/>
            <person name="Traller J.C."/>
            <person name="Alverson A.J."/>
        </authorList>
    </citation>
    <scope>NUCLEOTIDE SEQUENCE [LARGE SCALE GENOMIC DNA]</scope>
    <source>
        <strain evidence="3 4">CCMP332</strain>
    </source>
</reference>
<dbReference type="EMBL" id="JABMIG020000001">
    <property type="protein sequence ID" value="KAL3805839.1"/>
    <property type="molecule type" value="Genomic_DNA"/>
</dbReference>
<feature type="chain" id="PRO_5044893900" evidence="2">
    <location>
        <begin position="24"/>
        <end position="239"/>
    </location>
</feature>
<evidence type="ECO:0000256" key="1">
    <source>
        <dbReference type="SAM" id="Phobius"/>
    </source>
</evidence>
<protein>
    <submittedName>
        <fullName evidence="3">Uncharacterized protein</fullName>
    </submittedName>
</protein>
<feature type="transmembrane region" description="Helical" evidence="1">
    <location>
        <begin position="220"/>
        <end position="238"/>
    </location>
</feature>
<evidence type="ECO:0000313" key="3">
    <source>
        <dbReference type="EMBL" id="KAL3805839.1"/>
    </source>
</evidence>
<keyword evidence="1" id="KW-0472">Membrane</keyword>
<name>A0ABD3QZP4_9STRA</name>
<feature type="transmembrane region" description="Helical" evidence="1">
    <location>
        <begin position="188"/>
        <end position="205"/>
    </location>
</feature>
<keyword evidence="4" id="KW-1185">Reference proteome</keyword>
<keyword evidence="1" id="KW-1133">Transmembrane helix</keyword>
<evidence type="ECO:0000313" key="4">
    <source>
        <dbReference type="Proteomes" id="UP001516023"/>
    </source>
</evidence>
<proteinExistence type="predicted"/>